<gene>
    <name evidence="2" type="ORF">MUN53_09250</name>
</gene>
<dbReference type="RefSeq" id="WP_243325009.1">
    <property type="nucleotide sequence ID" value="NZ_JAKZMM010000020.1"/>
</dbReference>
<dbReference type="EMBL" id="JAKZMM010000020">
    <property type="protein sequence ID" value="MCJ2380794.1"/>
    <property type="molecule type" value="Genomic_DNA"/>
</dbReference>
<name>A0ABT0C183_9BACT</name>
<dbReference type="SUPFAM" id="SSF48452">
    <property type="entry name" value="TPR-like"/>
    <property type="match status" value="1"/>
</dbReference>
<reference evidence="2 3" key="1">
    <citation type="submission" date="2022-03" db="EMBL/GenBank/DDBJ databases">
        <title>Parabacteroides sp. nov. isolated from swine feces.</title>
        <authorList>
            <person name="Bak J.E."/>
        </authorList>
    </citation>
    <scope>NUCLEOTIDE SEQUENCE [LARGE SCALE GENOMIC DNA]</scope>
    <source>
        <strain evidence="2 3">AGMB00274</strain>
    </source>
</reference>
<organism evidence="2 3">
    <name type="scientific">Parabacteroides faecalis</name>
    <dbReference type="NCBI Taxonomy" id="2924040"/>
    <lineage>
        <taxon>Bacteria</taxon>
        <taxon>Pseudomonadati</taxon>
        <taxon>Bacteroidota</taxon>
        <taxon>Bacteroidia</taxon>
        <taxon>Bacteroidales</taxon>
        <taxon>Tannerellaceae</taxon>
        <taxon>Parabacteroides</taxon>
    </lineage>
</organism>
<feature type="chain" id="PRO_5046387922" evidence="1">
    <location>
        <begin position="27"/>
        <end position="491"/>
    </location>
</feature>
<evidence type="ECO:0000313" key="3">
    <source>
        <dbReference type="Proteomes" id="UP001165444"/>
    </source>
</evidence>
<proteinExistence type="predicted"/>
<sequence>MKNIFKLTTLASLAVTLMLGSCTSNFDDINSDPDALETGSPTNMLGYVLRSTMSNHGGFDATEAWAGYISKIQYMDNYNYLPTNNTYGNKFSNCYRMNVQLDDILAQTEENAEDFKNIRWAARIFKEYLWLLNTDQFGDMPFTEANQVEEGLMKAKYDSQEIIYPAILENLKAIADEMAEGLGSDNIGDGDFLFNGDTKKWQKFCNSLRLRAAMRIVNVAPDLAKSTIEEVCQDLATYPVLSSSDENAYFYWQGSSPYYEPYYNDFRTRDDYGMSNIFVNHLKSTNDPRISAIMQPASSDGEYRGYENGALAAPSNIQTISRMGVMYREDPAGFTPVLKSCENYFIMAEAALLGWNVGISAQEAYETAVKISMDDNGVSATDAETYLANAGKWDNSFERIYMEEWVALFKENCEAWSLYRRTGYPQEIQTSGEYPGKFCIFGTIHNDVPFRMPYPDNEYQYNKENVEAAAAEIVDNTWGKQMWWDTRANVH</sequence>
<evidence type="ECO:0000256" key="1">
    <source>
        <dbReference type="SAM" id="SignalP"/>
    </source>
</evidence>
<accession>A0ABT0C183</accession>
<dbReference type="PROSITE" id="PS51257">
    <property type="entry name" value="PROKAR_LIPOPROTEIN"/>
    <property type="match status" value="1"/>
</dbReference>
<keyword evidence="3" id="KW-1185">Reference proteome</keyword>
<evidence type="ECO:0000313" key="2">
    <source>
        <dbReference type="EMBL" id="MCJ2380794.1"/>
    </source>
</evidence>
<keyword evidence="1" id="KW-0732">Signal</keyword>
<dbReference type="InterPro" id="IPR041662">
    <property type="entry name" value="SusD-like_2"/>
</dbReference>
<protein>
    <submittedName>
        <fullName evidence="2">SusD/RagB family nutrient-binding outer membrane lipoprotein</fullName>
    </submittedName>
</protein>
<keyword evidence="2" id="KW-0449">Lipoprotein</keyword>
<feature type="signal peptide" evidence="1">
    <location>
        <begin position="1"/>
        <end position="26"/>
    </location>
</feature>
<dbReference type="Proteomes" id="UP001165444">
    <property type="component" value="Unassembled WGS sequence"/>
</dbReference>
<comment type="caution">
    <text evidence="2">The sequence shown here is derived from an EMBL/GenBank/DDBJ whole genome shotgun (WGS) entry which is preliminary data.</text>
</comment>
<dbReference type="Pfam" id="PF12771">
    <property type="entry name" value="SusD-like_2"/>
    <property type="match status" value="1"/>
</dbReference>
<dbReference type="InterPro" id="IPR011990">
    <property type="entry name" value="TPR-like_helical_dom_sf"/>
</dbReference>
<dbReference type="Gene3D" id="1.25.40.390">
    <property type="match status" value="1"/>
</dbReference>